<gene>
    <name evidence="2" type="ORF">C9J52_19000</name>
</gene>
<keyword evidence="1" id="KW-0472">Membrane</keyword>
<evidence type="ECO:0000313" key="2">
    <source>
        <dbReference type="EMBL" id="PSW92279.1"/>
    </source>
</evidence>
<evidence type="ECO:0000256" key="1">
    <source>
        <dbReference type="SAM" id="Phobius"/>
    </source>
</evidence>
<dbReference type="InterPro" id="IPR021676">
    <property type="entry name" value="DUF3262"/>
</dbReference>
<sequence>MNAVNAAFEHGAGFTPNQLAILIAVIGMILVTAWAMWVGWSLFKGLKSERTDKAKFISAMKRTMLIWLLLNYILFTGVF</sequence>
<feature type="transmembrane region" description="Helical" evidence="1">
    <location>
        <begin position="20"/>
        <end position="43"/>
    </location>
</feature>
<proteinExistence type="predicted"/>
<name>A0ABX5GMH7_9GAMM</name>
<keyword evidence="3" id="KW-1185">Reference proteome</keyword>
<protein>
    <submittedName>
        <fullName evidence="2">DUF3262 domain-containing protein</fullName>
    </submittedName>
</protein>
<keyword evidence="1" id="KW-1133">Transmembrane helix</keyword>
<dbReference type="Proteomes" id="UP000241190">
    <property type="component" value="Unassembled WGS sequence"/>
</dbReference>
<dbReference type="EMBL" id="PYOP01000049">
    <property type="protein sequence ID" value="PSW92279.1"/>
    <property type="molecule type" value="Genomic_DNA"/>
</dbReference>
<evidence type="ECO:0000313" key="3">
    <source>
        <dbReference type="Proteomes" id="UP000241190"/>
    </source>
</evidence>
<accession>A0ABX5GMH7</accession>
<comment type="caution">
    <text evidence="2">The sequence shown here is derived from an EMBL/GenBank/DDBJ whole genome shotgun (WGS) entry which is preliminary data.</text>
</comment>
<dbReference type="Pfam" id="PF11660">
    <property type="entry name" value="DUF3262"/>
    <property type="match status" value="1"/>
</dbReference>
<dbReference type="RefSeq" id="WP_045038750.1">
    <property type="nucleotide sequence ID" value="NZ_JZSR01000058.1"/>
</dbReference>
<organism evidence="2 3">
    <name type="scientific">Photobacterium iliopiscarium</name>
    <dbReference type="NCBI Taxonomy" id="56192"/>
    <lineage>
        <taxon>Bacteria</taxon>
        <taxon>Pseudomonadati</taxon>
        <taxon>Pseudomonadota</taxon>
        <taxon>Gammaproteobacteria</taxon>
        <taxon>Vibrionales</taxon>
        <taxon>Vibrionaceae</taxon>
        <taxon>Photobacterium</taxon>
    </lineage>
</organism>
<feature type="transmembrane region" description="Helical" evidence="1">
    <location>
        <begin position="63"/>
        <end position="78"/>
    </location>
</feature>
<keyword evidence="1" id="KW-0812">Transmembrane</keyword>
<reference evidence="2 3" key="1">
    <citation type="submission" date="2018-03" db="EMBL/GenBank/DDBJ databases">
        <title>Whole genome sequencing of Histamine producing bacteria.</title>
        <authorList>
            <person name="Butler K."/>
        </authorList>
    </citation>
    <scope>NUCLEOTIDE SEQUENCE [LARGE SCALE GENOMIC DNA]</scope>
    <source>
        <strain evidence="2 3">ATCC 51761</strain>
    </source>
</reference>